<dbReference type="AlphaFoldDB" id="A0A2M9A6K7"/>
<accession>A0A2M9A6K7</accession>
<evidence type="ECO:0000313" key="2">
    <source>
        <dbReference type="EMBL" id="PJJ41342.1"/>
    </source>
</evidence>
<dbReference type="Pfam" id="PF13084">
    <property type="entry name" value="DUF3943"/>
    <property type="match status" value="1"/>
</dbReference>
<dbReference type="Proteomes" id="UP000231134">
    <property type="component" value="Unassembled WGS sequence"/>
</dbReference>
<organism evidence="2 3">
    <name type="scientific">Hallerella succinigenes</name>
    <dbReference type="NCBI Taxonomy" id="1896222"/>
    <lineage>
        <taxon>Bacteria</taxon>
        <taxon>Pseudomonadati</taxon>
        <taxon>Fibrobacterota</taxon>
        <taxon>Fibrobacteria</taxon>
        <taxon>Fibrobacterales</taxon>
        <taxon>Fibrobacteraceae</taxon>
        <taxon>Hallerella</taxon>
    </lineage>
</organism>
<dbReference type="InterPro" id="IPR025079">
    <property type="entry name" value="DUF3943"/>
</dbReference>
<keyword evidence="3" id="KW-1185">Reference proteome</keyword>
<protein>
    <submittedName>
        <fullName evidence="2">Uncharacterized protein DUF3943</fullName>
    </submittedName>
</protein>
<evidence type="ECO:0000313" key="3">
    <source>
        <dbReference type="Proteomes" id="UP000231134"/>
    </source>
</evidence>
<sequence>MTLFINISHSLSYNSLQNFTKKSIFVYAMKKLIGILCFTLLTAHVFANEGAVADSLKQDSTSSAMPEFTPRSPTGSRLPVIVPFGEVTFLNLFVWGWDRYVLQKDYAKTGPSYWERNFKEGWKWDDNHFAINFFGHPYQGSMYYAAARSAGYDFYASFFFALTGSWMWEEFCETEYPAPNDLIATSVGGTIYGEMLYRIATRAVSKPGAGLLENLFAFAASPVATFQEWINGPSLTNPGYAPMEWSIYTGVGHRFGDEYRYDQDADDRSDNDWDSPSAFYGLNLVYGRPDRKIKEPFEYFTFSFVQDQSEDGMLMRVSSVGKLKNLNMRHNNTNWMDLAAYLHFDTFYGDLVEMSALSIGLGADVSVDLSDRFNFRMIHMPSYVLLGSSDFNYDNVLASADSNYKVTRNYQYSLGGSYKATLQLEWKNIGRFYNYAAAYLFRSWPNTEPHYGTNGYDFVFLNNLGLEVNLPLDFAVGLRLNSYAKIAAYERVEPMSRSMHAIGAYVRYTL</sequence>
<gene>
    <name evidence="2" type="ORF">BGX16_1306</name>
</gene>
<name>A0A2M9A6K7_9BACT</name>
<proteinExistence type="predicted"/>
<evidence type="ECO:0000259" key="1">
    <source>
        <dbReference type="Pfam" id="PF13084"/>
    </source>
</evidence>
<feature type="domain" description="DUF3943" evidence="1">
    <location>
        <begin position="121"/>
        <end position="221"/>
    </location>
</feature>
<comment type="caution">
    <text evidence="2">The sequence shown here is derived from an EMBL/GenBank/DDBJ whole genome shotgun (WGS) entry which is preliminary data.</text>
</comment>
<dbReference type="EMBL" id="PGEX01000001">
    <property type="protein sequence ID" value="PJJ41342.1"/>
    <property type="molecule type" value="Genomic_DNA"/>
</dbReference>
<reference evidence="2 3" key="1">
    <citation type="submission" date="2017-11" db="EMBL/GenBank/DDBJ databases">
        <title>Animal gut microbial communities from fecal samples from Wisconsin, USA.</title>
        <authorList>
            <person name="Neumann A."/>
        </authorList>
    </citation>
    <scope>NUCLEOTIDE SEQUENCE [LARGE SCALE GENOMIC DNA]</scope>
    <source>
        <strain evidence="2 3">UWS3</strain>
    </source>
</reference>